<reference evidence="1" key="1">
    <citation type="journal article" date="2017" name="Genome Announc.">
        <title>Draft Genome Sequences of Four Alkaliphilic Bacteria Belonging to the Anaerobacillus Genus.</title>
        <authorList>
            <person name="Bassil N.M."/>
            <person name="Lloyd J.R."/>
        </authorList>
    </citation>
    <scope>NUCLEOTIDE SEQUENCE [LARGE SCALE GENOMIC DNA]</scope>
    <source>
        <strain evidence="1">NB2006</strain>
    </source>
</reference>
<proteinExistence type="predicted"/>
<dbReference type="AlphaFoldDB" id="A0A7S7RDV3"/>
<sequence length="52" mass="5978">MSARTISVEARITTSENDERLKELQEKVEARCPVYTMLKAANVELSDHWKKA</sequence>
<dbReference type="Pfam" id="PF02566">
    <property type="entry name" value="OsmC"/>
    <property type="match status" value="1"/>
</dbReference>
<dbReference type="InterPro" id="IPR015946">
    <property type="entry name" value="KH_dom-like_a/b"/>
</dbReference>
<dbReference type="Gene3D" id="3.30.300.20">
    <property type="match status" value="1"/>
</dbReference>
<dbReference type="InterPro" id="IPR003718">
    <property type="entry name" value="OsmC/Ohr_fam"/>
</dbReference>
<dbReference type="SUPFAM" id="SSF82784">
    <property type="entry name" value="OsmC-like"/>
    <property type="match status" value="1"/>
</dbReference>
<dbReference type="InterPro" id="IPR036102">
    <property type="entry name" value="OsmC/Ohrsf"/>
</dbReference>
<dbReference type="EMBL" id="CP063356">
    <property type="protein sequence ID" value="QOY38464.1"/>
    <property type="molecule type" value="Genomic_DNA"/>
</dbReference>
<reference evidence="1" key="2">
    <citation type="journal article" date="2019" name="Int. J. Syst. Evol. Microbiol.">
        <title>Anaerobacillus isosaccharinicus sp. nov., an alkaliphilic bacterium which degrades isosaccharinic acid.</title>
        <authorList>
            <person name="Bassil N.M."/>
            <person name="Lloyd J.R."/>
        </authorList>
    </citation>
    <scope>NUCLEOTIDE SEQUENCE [LARGE SCALE GENOMIC DNA]</scope>
    <source>
        <strain evidence="1">NB2006</strain>
    </source>
</reference>
<gene>
    <name evidence="1" type="ORF">AWH56_002445</name>
</gene>
<name>A0A7S7RDV3_9BACI</name>
<protein>
    <submittedName>
        <fullName evidence="1">OsmC family protein</fullName>
    </submittedName>
</protein>
<reference evidence="1" key="3">
    <citation type="submission" date="2020-10" db="EMBL/GenBank/DDBJ databases">
        <authorList>
            <person name="Bassil N.M."/>
            <person name="Lloyd J.R."/>
        </authorList>
    </citation>
    <scope>NUCLEOTIDE SEQUENCE</scope>
    <source>
        <strain evidence="1">NB2006</strain>
    </source>
</reference>
<organism evidence="1">
    <name type="scientific">Anaerobacillus isosaccharinicus</name>
    <dbReference type="NCBI Taxonomy" id="1532552"/>
    <lineage>
        <taxon>Bacteria</taxon>
        <taxon>Bacillati</taxon>
        <taxon>Bacillota</taxon>
        <taxon>Bacilli</taxon>
        <taxon>Bacillales</taxon>
        <taxon>Bacillaceae</taxon>
        <taxon>Anaerobacillus</taxon>
    </lineage>
</organism>
<evidence type="ECO:0000313" key="1">
    <source>
        <dbReference type="EMBL" id="QOY38464.1"/>
    </source>
</evidence>
<accession>A0A7S7RDV3</accession>
<dbReference type="OrthoDB" id="1433018at2"/>